<sequence length="481" mass="51256">MAAPMEPTRHPSPPSPLLRPAPALWGGHQVRRPRAQTGGGPKPKTGKRSAIGWIVSFQFSESEASGLLDSRSRSRDLRPGQGAGGQSDSAVSTQGGGSGRRQAALRTAANRTASAKPPRRPTATGQAAQASTYRRCLRLTPLRGTAQTIMYDQPRVFPSRSLHLTPARHIYLLAGCFATANKPCPIGSQRRKRAGHHGAGHLEHQITAKLSHDRRQPPWREASRAGEGLGAWLQVEDDDAWVAAARAPPLPSPAKQAPTSPAPRVLEPLLADRCPRPLLVLVDTQEPLSPSPRCLATIPKVKAVTDADEPLDVRLLLTEDYDREGIKVRGSGQMRKARVPPPHGLTASPHVVDSIVDVERGRSGPRAYRSSPIHHPVVAAGVQLQPQPGNLIMPPQLPDDVVEEILARFPPDEPAHLVRAALACKACTASSPAPASAAASTAAHPLCSAYFNPTSPFRPTYAARAGWLILNAAMAASSSAR</sequence>
<dbReference type="EMBL" id="JACEFO010001306">
    <property type="protein sequence ID" value="KAF8740940.1"/>
    <property type="molecule type" value="Genomic_DNA"/>
</dbReference>
<reference evidence="2" key="1">
    <citation type="submission" date="2020-07" db="EMBL/GenBank/DDBJ databases">
        <title>Genome sequence and genetic diversity analysis of an under-domesticated orphan crop, white fonio (Digitaria exilis).</title>
        <authorList>
            <person name="Bennetzen J.L."/>
            <person name="Chen S."/>
            <person name="Ma X."/>
            <person name="Wang X."/>
            <person name="Yssel A.E.J."/>
            <person name="Chaluvadi S.R."/>
            <person name="Johnson M."/>
            <person name="Gangashetty P."/>
            <person name="Hamidou F."/>
            <person name="Sanogo M.D."/>
            <person name="Zwaenepoel A."/>
            <person name="Wallace J."/>
            <person name="Van De Peer Y."/>
            <person name="Van Deynze A."/>
        </authorList>
    </citation>
    <scope>NUCLEOTIDE SEQUENCE</scope>
    <source>
        <tissue evidence="2">Leaves</tissue>
    </source>
</reference>
<evidence type="ECO:0008006" key="4">
    <source>
        <dbReference type="Google" id="ProtNLM"/>
    </source>
</evidence>
<evidence type="ECO:0000313" key="2">
    <source>
        <dbReference type="EMBL" id="KAF8740940.1"/>
    </source>
</evidence>
<accession>A0A835FCN7</accession>
<gene>
    <name evidence="2" type="ORF">HU200_013686</name>
</gene>
<proteinExistence type="predicted"/>
<feature type="region of interest" description="Disordered" evidence="1">
    <location>
        <begin position="1"/>
        <end position="49"/>
    </location>
</feature>
<comment type="caution">
    <text evidence="2">The sequence shown here is derived from an EMBL/GenBank/DDBJ whole genome shotgun (WGS) entry which is preliminary data.</text>
</comment>
<organism evidence="2 3">
    <name type="scientific">Digitaria exilis</name>
    <dbReference type="NCBI Taxonomy" id="1010633"/>
    <lineage>
        <taxon>Eukaryota</taxon>
        <taxon>Viridiplantae</taxon>
        <taxon>Streptophyta</taxon>
        <taxon>Embryophyta</taxon>
        <taxon>Tracheophyta</taxon>
        <taxon>Spermatophyta</taxon>
        <taxon>Magnoliopsida</taxon>
        <taxon>Liliopsida</taxon>
        <taxon>Poales</taxon>
        <taxon>Poaceae</taxon>
        <taxon>PACMAD clade</taxon>
        <taxon>Panicoideae</taxon>
        <taxon>Panicodae</taxon>
        <taxon>Paniceae</taxon>
        <taxon>Anthephorinae</taxon>
        <taxon>Digitaria</taxon>
    </lineage>
</organism>
<dbReference type="Proteomes" id="UP000636709">
    <property type="component" value="Unassembled WGS sequence"/>
</dbReference>
<dbReference type="AlphaFoldDB" id="A0A835FCN7"/>
<feature type="region of interest" description="Disordered" evidence="1">
    <location>
        <begin position="64"/>
        <end position="130"/>
    </location>
</feature>
<evidence type="ECO:0000313" key="3">
    <source>
        <dbReference type="Proteomes" id="UP000636709"/>
    </source>
</evidence>
<keyword evidence="3" id="KW-1185">Reference proteome</keyword>
<evidence type="ECO:0000256" key="1">
    <source>
        <dbReference type="SAM" id="MobiDB-lite"/>
    </source>
</evidence>
<feature type="compositionally biased region" description="Pro residues" evidence="1">
    <location>
        <begin position="10"/>
        <end position="19"/>
    </location>
</feature>
<name>A0A835FCN7_9POAL</name>
<protein>
    <recommendedName>
        <fullName evidence="4">F-box domain-containing protein</fullName>
    </recommendedName>
</protein>